<gene>
    <name evidence="2" type="ORF">K469DRAFT_703343</name>
</gene>
<reference evidence="2" key="1">
    <citation type="journal article" date="2020" name="Stud. Mycol.">
        <title>101 Dothideomycetes genomes: a test case for predicting lifestyles and emergence of pathogens.</title>
        <authorList>
            <person name="Haridas S."/>
            <person name="Albert R."/>
            <person name="Binder M."/>
            <person name="Bloem J."/>
            <person name="Labutti K."/>
            <person name="Salamov A."/>
            <person name="Andreopoulos B."/>
            <person name="Baker S."/>
            <person name="Barry K."/>
            <person name="Bills G."/>
            <person name="Bluhm B."/>
            <person name="Cannon C."/>
            <person name="Castanera R."/>
            <person name="Culley D."/>
            <person name="Daum C."/>
            <person name="Ezra D."/>
            <person name="Gonzalez J."/>
            <person name="Henrissat B."/>
            <person name="Kuo A."/>
            <person name="Liang C."/>
            <person name="Lipzen A."/>
            <person name="Lutzoni F."/>
            <person name="Magnuson J."/>
            <person name="Mondo S."/>
            <person name="Nolan M."/>
            <person name="Ohm R."/>
            <person name="Pangilinan J."/>
            <person name="Park H.-J."/>
            <person name="Ramirez L."/>
            <person name="Alfaro M."/>
            <person name="Sun H."/>
            <person name="Tritt A."/>
            <person name="Yoshinaga Y."/>
            <person name="Zwiers L.-H."/>
            <person name="Turgeon B."/>
            <person name="Goodwin S."/>
            <person name="Spatafora J."/>
            <person name="Crous P."/>
            <person name="Grigoriev I."/>
        </authorList>
    </citation>
    <scope>NUCLEOTIDE SEQUENCE</scope>
    <source>
        <strain evidence="2">CBS 207.26</strain>
    </source>
</reference>
<keyword evidence="3" id="KW-1185">Reference proteome</keyword>
<organism evidence="2 3">
    <name type="scientific">Zopfia rhizophila CBS 207.26</name>
    <dbReference type="NCBI Taxonomy" id="1314779"/>
    <lineage>
        <taxon>Eukaryota</taxon>
        <taxon>Fungi</taxon>
        <taxon>Dikarya</taxon>
        <taxon>Ascomycota</taxon>
        <taxon>Pezizomycotina</taxon>
        <taxon>Dothideomycetes</taxon>
        <taxon>Dothideomycetes incertae sedis</taxon>
        <taxon>Zopfiaceae</taxon>
        <taxon>Zopfia</taxon>
    </lineage>
</organism>
<feature type="compositionally biased region" description="Polar residues" evidence="1">
    <location>
        <begin position="1"/>
        <end position="11"/>
    </location>
</feature>
<dbReference type="AlphaFoldDB" id="A0A6A6EC31"/>
<dbReference type="OrthoDB" id="10536743at2759"/>
<accession>A0A6A6EC31</accession>
<proteinExistence type="predicted"/>
<protein>
    <submittedName>
        <fullName evidence="2">Uncharacterized protein</fullName>
    </submittedName>
</protein>
<evidence type="ECO:0000313" key="2">
    <source>
        <dbReference type="EMBL" id="KAF2188743.1"/>
    </source>
</evidence>
<evidence type="ECO:0000256" key="1">
    <source>
        <dbReference type="SAM" id="MobiDB-lite"/>
    </source>
</evidence>
<dbReference type="EMBL" id="ML994623">
    <property type="protein sequence ID" value="KAF2188743.1"/>
    <property type="molecule type" value="Genomic_DNA"/>
</dbReference>
<name>A0A6A6EC31_9PEZI</name>
<evidence type="ECO:0000313" key="3">
    <source>
        <dbReference type="Proteomes" id="UP000800200"/>
    </source>
</evidence>
<feature type="region of interest" description="Disordered" evidence="1">
    <location>
        <begin position="1"/>
        <end position="35"/>
    </location>
</feature>
<sequence>MSSVQLESSNPGGLVDKVPGNCSRGHTHQPWPQGGDVVIEKRDQTCQYCPVKAKTAGTLRKTSTFLV</sequence>
<dbReference type="Proteomes" id="UP000800200">
    <property type="component" value="Unassembled WGS sequence"/>
</dbReference>